<evidence type="ECO:0000256" key="6">
    <source>
        <dbReference type="SAM" id="SignalP"/>
    </source>
</evidence>
<evidence type="ECO:0000256" key="5">
    <source>
        <dbReference type="SAM" id="MobiDB-lite"/>
    </source>
</evidence>
<dbReference type="GO" id="GO:0046872">
    <property type="term" value="F:metal ion binding"/>
    <property type="evidence" value="ECO:0007669"/>
    <property type="project" value="UniProtKB-KW"/>
</dbReference>
<dbReference type="GO" id="GO:0005739">
    <property type="term" value="C:mitochondrion"/>
    <property type="evidence" value="ECO:0007669"/>
    <property type="project" value="TreeGrafter"/>
</dbReference>
<keyword evidence="2" id="KW-0547">Nucleotide-binding</keyword>
<dbReference type="STRING" id="155417.A0A4Q4TT00"/>
<accession>A0A4Q4TT00</accession>
<dbReference type="CDD" id="cd01876">
    <property type="entry name" value="YihA_EngB"/>
    <property type="match status" value="1"/>
</dbReference>
<feature type="signal peptide" evidence="6">
    <location>
        <begin position="1"/>
        <end position="19"/>
    </location>
</feature>
<dbReference type="OrthoDB" id="391988at2759"/>
<keyword evidence="4" id="KW-0342">GTP-binding</keyword>
<feature type="chain" id="PRO_5020987579" description="EngB-type G domain-containing protein" evidence="6">
    <location>
        <begin position="20"/>
        <end position="638"/>
    </location>
</feature>
<name>A0A4Q4TT00_9PEZI</name>
<keyword evidence="1" id="KW-0479">Metal-binding</keyword>
<evidence type="ECO:0000256" key="3">
    <source>
        <dbReference type="ARBA" id="ARBA00022842"/>
    </source>
</evidence>
<keyword evidence="3" id="KW-0460">Magnesium</keyword>
<feature type="domain" description="EngB-type G" evidence="7">
    <location>
        <begin position="118"/>
        <end position="335"/>
    </location>
</feature>
<dbReference type="PANTHER" id="PTHR46498:SF1">
    <property type="entry name" value="GTP-BINDING PROTEIN 8"/>
    <property type="match status" value="1"/>
</dbReference>
<dbReference type="PANTHER" id="PTHR46498">
    <property type="entry name" value="GTP-BINDING PROTEIN 8"/>
    <property type="match status" value="1"/>
</dbReference>
<dbReference type="Gene3D" id="3.40.50.300">
    <property type="entry name" value="P-loop containing nucleotide triphosphate hydrolases"/>
    <property type="match status" value="1"/>
</dbReference>
<proteinExistence type="predicted"/>
<dbReference type="EMBL" id="QJNU01000044">
    <property type="protein sequence ID" value="RYP09187.1"/>
    <property type="molecule type" value="Genomic_DNA"/>
</dbReference>
<reference evidence="8 9" key="1">
    <citation type="submission" date="2018-06" db="EMBL/GenBank/DDBJ databases">
        <title>Complete Genomes of Monosporascus.</title>
        <authorList>
            <person name="Robinson A.J."/>
            <person name="Natvig D.O."/>
        </authorList>
    </citation>
    <scope>NUCLEOTIDE SEQUENCE [LARGE SCALE GENOMIC DNA]</scope>
    <source>
        <strain evidence="8 9">CBS 110550</strain>
    </source>
</reference>
<feature type="compositionally biased region" description="Polar residues" evidence="5">
    <location>
        <begin position="403"/>
        <end position="412"/>
    </location>
</feature>
<comment type="caution">
    <text evidence="8">The sequence shown here is derived from an EMBL/GenBank/DDBJ whole genome shotgun (WGS) entry which is preliminary data.</text>
</comment>
<dbReference type="PROSITE" id="PS51706">
    <property type="entry name" value="G_ENGB"/>
    <property type="match status" value="1"/>
</dbReference>
<keyword evidence="6" id="KW-0732">Signal</keyword>
<evidence type="ECO:0000259" key="7">
    <source>
        <dbReference type="PROSITE" id="PS51706"/>
    </source>
</evidence>
<feature type="region of interest" description="Disordered" evidence="5">
    <location>
        <begin position="476"/>
        <end position="509"/>
    </location>
</feature>
<dbReference type="InterPro" id="IPR027417">
    <property type="entry name" value="P-loop_NTPase"/>
</dbReference>
<dbReference type="InterPro" id="IPR052279">
    <property type="entry name" value="EngB_GTPase"/>
</dbReference>
<keyword evidence="9" id="KW-1185">Reference proteome</keyword>
<dbReference type="GO" id="GO:0005525">
    <property type="term" value="F:GTP binding"/>
    <property type="evidence" value="ECO:0007669"/>
    <property type="project" value="UniProtKB-KW"/>
</dbReference>
<feature type="compositionally biased region" description="Low complexity" evidence="5">
    <location>
        <begin position="426"/>
        <end position="439"/>
    </location>
</feature>
<protein>
    <recommendedName>
        <fullName evidence="7">EngB-type G domain-containing protein</fullName>
    </recommendedName>
</protein>
<dbReference type="InterPro" id="IPR030393">
    <property type="entry name" value="G_ENGB_dom"/>
</dbReference>
<sequence length="638" mass="71322">MAPRWQLSGWLAMPPSIRPLLLQSLSPALLVQTQTRRFSTSPSQCTKFRYSNIAAYSIPEFRNALPNAIPPEQLFEHAFLLNAPDTPVEEGLRTLFTKTPASFYYGNQDFYHLRKNTRIPEICILGRSNVGKSSLVNALANRQTNELARVSKSAGKTRSMNAYGFGPPPQLPKELTGAQYKGKEDLPKHTFYLVDMPGYGHASLHEWGKNITLYLNKRSAVRGAVLLIDAQAGPKRTDWDALDLLGTAGLRTAFVITKADKVKTPDRLRDTILRLRNGIRDIEHLLTAENKWTWDTEIYVTAAGARDPAVVSATATTARLAVAKLAGLVGDTRPKEERNRRWGGKVVSFEELMSVPVKATYTASAQEDDTNTLDRPANISSRAPSLPRGDTGGLALPVAANTEHASGQQNISIHGPSRPRTDSSLNSPTAHNPTTTNPPSRSFHTTGILDDSSPCPAELRALIDEFWADLKANENTARDRARKRKLELESRSPRPPHKSRKQELRYRGQSMFPEQTKRFHMIKENRLRREMMRLQIQEEKQRRKEMGLDYADLDSAWDIEARGGAGRRRPQRDMDDATDDEFGPPASEKSSRFAKGSGSKAKGVQKPKPEQEEQDPFEAEFLRKRVGDDDVHDQGPSF</sequence>
<feature type="compositionally biased region" description="Basic and acidic residues" evidence="5">
    <location>
        <begin position="620"/>
        <end position="638"/>
    </location>
</feature>
<organism evidence="8 9">
    <name type="scientific">Monosporascus ibericus</name>
    <dbReference type="NCBI Taxonomy" id="155417"/>
    <lineage>
        <taxon>Eukaryota</taxon>
        <taxon>Fungi</taxon>
        <taxon>Dikarya</taxon>
        <taxon>Ascomycota</taxon>
        <taxon>Pezizomycotina</taxon>
        <taxon>Sordariomycetes</taxon>
        <taxon>Xylariomycetidae</taxon>
        <taxon>Xylariales</taxon>
        <taxon>Xylariales incertae sedis</taxon>
        <taxon>Monosporascus</taxon>
    </lineage>
</organism>
<evidence type="ECO:0000313" key="9">
    <source>
        <dbReference type="Proteomes" id="UP000293360"/>
    </source>
</evidence>
<dbReference type="Pfam" id="PF01926">
    <property type="entry name" value="MMR_HSR1"/>
    <property type="match status" value="1"/>
</dbReference>
<evidence type="ECO:0000313" key="8">
    <source>
        <dbReference type="EMBL" id="RYP09187.1"/>
    </source>
</evidence>
<dbReference type="Proteomes" id="UP000293360">
    <property type="component" value="Unassembled WGS sequence"/>
</dbReference>
<feature type="region of interest" description="Disordered" evidence="5">
    <location>
        <begin position="561"/>
        <end position="638"/>
    </location>
</feature>
<dbReference type="SUPFAM" id="SSF52540">
    <property type="entry name" value="P-loop containing nucleoside triphosphate hydrolases"/>
    <property type="match status" value="1"/>
</dbReference>
<evidence type="ECO:0000256" key="1">
    <source>
        <dbReference type="ARBA" id="ARBA00022723"/>
    </source>
</evidence>
<gene>
    <name evidence="8" type="ORF">DL764_001458</name>
</gene>
<feature type="region of interest" description="Disordered" evidence="5">
    <location>
        <begin position="361"/>
        <end position="449"/>
    </location>
</feature>
<dbReference type="AlphaFoldDB" id="A0A4Q4TT00"/>
<evidence type="ECO:0000256" key="4">
    <source>
        <dbReference type="ARBA" id="ARBA00023134"/>
    </source>
</evidence>
<evidence type="ECO:0000256" key="2">
    <source>
        <dbReference type="ARBA" id="ARBA00022741"/>
    </source>
</evidence>
<dbReference type="InterPro" id="IPR006073">
    <property type="entry name" value="GTP-bd"/>
</dbReference>